<organism evidence="1 2">
    <name type="scientific">Dyadobacter arcticus</name>
    <dbReference type="NCBI Taxonomy" id="1078754"/>
    <lineage>
        <taxon>Bacteria</taxon>
        <taxon>Pseudomonadati</taxon>
        <taxon>Bacteroidota</taxon>
        <taxon>Cytophagia</taxon>
        <taxon>Cytophagales</taxon>
        <taxon>Spirosomataceae</taxon>
        <taxon>Dyadobacter</taxon>
    </lineage>
</organism>
<keyword evidence="2" id="KW-1185">Reference proteome</keyword>
<dbReference type="Proteomes" id="UP001179181">
    <property type="component" value="Unassembled WGS sequence"/>
</dbReference>
<reference evidence="1 2" key="1">
    <citation type="submission" date="2020-03" db="EMBL/GenBank/DDBJ databases">
        <title>Genomic Encyclopedia of Type Strains, Phase IV (KMG-IV): sequencing the most valuable type-strain genomes for metagenomic binning, comparative biology and taxonomic classification.</title>
        <authorList>
            <person name="Goeker M."/>
        </authorList>
    </citation>
    <scope>NUCLEOTIDE SEQUENCE [LARGE SCALE GENOMIC DNA]</scope>
    <source>
        <strain evidence="1 2">DSM 102865</strain>
    </source>
</reference>
<dbReference type="RefSeq" id="WP_167275222.1">
    <property type="nucleotide sequence ID" value="NZ_JAASQJ010000005.1"/>
</dbReference>
<dbReference type="SUPFAM" id="SSF56112">
    <property type="entry name" value="Protein kinase-like (PK-like)"/>
    <property type="match status" value="1"/>
</dbReference>
<proteinExistence type="predicted"/>
<comment type="caution">
    <text evidence="1">The sequence shown here is derived from an EMBL/GenBank/DDBJ whole genome shotgun (WGS) entry which is preliminary data.</text>
</comment>
<dbReference type="InterPro" id="IPR011009">
    <property type="entry name" value="Kinase-like_dom_sf"/>
</dbReference>
<evidence type="ECO:0000313" key="2">
    <source>
        <dbReference type="Proteomes" id="UP001179181"/>
    </source>
</evidence>
<name>A0ABX0UR04_9BACT</name>
<dbReference type="EMBL" id="JAASQJ010000005">
    <property type="protein sequence ID" value="NIJ55428.1"/>
    <property type="molecule type" value="Genomic_DNA"/>
</dbReference>
<evidence type="ECO:0008006" key="3">
    <source>
        <dbReference type="Google" id="ProtNLM"/>
    </source>
</evidence>
<sequence length="525" mass="60796">MNRIIRVFHYEDNPSTQLDVDSYFISMNAELQRYGISFHYVPFGDTLPMEKDLRTSPPDILILDMYDSNNRQVGEHVLEKIKSLGLNIEVLVYTTGSLSSGLIDYDELHDRYAYIGPILKSVRASELKRQVRRIALSKFLTTELFSYDVDDIGLEANIQSLGKSSVRDLVFQIKQKLDYQDELSLESFQSGLSGAVNFRLKFRDRSFILKISKDKPSLKTEIHNASELYLRFPARFRTNIAPIYYENEEILGVLVEEVKSSETLFKWLQKNPDNDKIDFFLNELYFRNGLKDHFIANNAAPEKFYFIFEKFSFSGFNLVQTAISELKPILDAFPHDFDPVQLRNFIVGGSFRTLGKQDSSGVITKKPLVLSHGDFHARNILVQGNRPTLIDTGGIKYDYWCNDICRLIAYLFIVGLDHGCYEYHDISYLTQQYLTGKRIVDRMMIELDGRNDGTIQGINWLIVNVDTIYPNYFSLWEFNLGFMKELLQLSYKTNSIPAHKRALALFVAYYSLQRSEQDFSQLIRS</sequence>
<gene>
    <name evidence="1" type="ORF">FHS68_004617</name>
</gene>
<evidence type="ECO:0000313" key="1">
    <source>
        <dbReference type="EMBL" id="NIJ55428.1"/>
    </source>
</evidence>
<dbReference type="Gene3D" id="3.90.1200.10">
    <property type="match status" value="1"/>
</dbReference>
<protein>
    <recommendedName>
        <fullName evidence="3">Aminoglycoside phosphotransferase domain-containing protein</fullName>
    </recommendedName>
</protein>
<accession>A0ABX0UR04</accession>